<reference evidence="2" key="1">
    <citation type="journal article" date="2023" name="Mol. Phylogenet. Evol.">
        <title>Genome-scale phylogeny and comparative genomics of the fungal order Sordariales.</title>
        <authorList>
            <person name="Hensen N."/>
            <person name="Bonometti L."/>
            <person name="Westerberg I."/>
            <person name="Brannstrom I.O."/>
            <person name="Guillou S."/>
            <person name="Cros-Aarteil S."/>
            <person name="Calhoun S."/>
            <person name="Haridas S."/>
            <person name="Kuo A."/>
            <person name="Mondo S."/>
            <person name="Pangilinan J."/>
            <person name="Riley R."/>
            <person name="LaButti K."/>
            <person name="Andreopoulos B."/>
            <person name="Lipzen A."/>
            <person name="Chen C."/>
            <person name="Yan M."/>
            <person name="Daum C."/>
            <person name="Ng V."/>
            <person name="Clum A."/>
            <person name="Steindorff A."/>
            <person name="Ohm R.A."/>
            <person name="Martin F."/>
            <person name="Silar P."/>
            <person name="Natvig D.O."/>
            <person name="Lalanne C."/>
            <person name="Gautier V."/>
            <person name="Ament-Velasquez S.L."/>
            <person name="Kruys A."/>
            <person name="Hutchinson M.I."/>
            <person name="Powell A.J."/>
            <person name="Barry K."/>
            <person name="Miller A.N."/>
            <person name="Grigoriev I.V."/>
            <person name="Debuchy R."/>
            <person name="Gladieux P."/>
            <person name="Hiltunen Thoren M."/>
            <person name="Johannesson H."/>
        </authorList>
    </citation>
    <scope>NUCLEOTIDE SEQUENCE</scope>
    <source>
        <strain evidence="2">CBS 958.72</strain>
    </source>
</reference>
<dbReference type="EMBL" id="JAULSN010000003">
    <property type="protein sequence ID" value="KAK3375608.1"/>
    <property type="molecule type" value="Genomic_DNA"/>
</dbReference>
<accession>A0AAE0KF21</accession>
<dbReference type="Proteomes" id="UP001287356">
    <property type="component" value="Unassembled WGS sequence"/>
</dbReference>
<organism evidence="2 3">
    <name type="scientific">Lasiosphaeria ovina</name>
    <dbReference type="NCBI Taxonomy" id="92902"/>
    <lineage>
        <taxon>Eukaryota</taxon>
        <taxon>Fungi</taxon>
        <taxon>Dikarya</taxon>
        <taxon>Ascomycota</taxon>
        <taxon>Pezizomycotina</taxon>
        <taxon>Sordariomycetes</taxon>
        <taxon>Sordariomycetidae</taxon>
        <taxon>Sordariales</taxon>
        <taxon>Lasiosphaeriaceae</taxon>
        <taxon>Lasiosphaeria</taxon>
    </lineage>
</organism>
<evidence type="ECO:0000256" key="1">
    <source>
        <dbReference type="SAM" id="MobiDB-lite"/>
    </source>
</evidence>
<feature type="region of interest" description="Disordered" evidence="1">
    <location>
        <begin position="95"/>
        <end position="117"/>
    </location>
</feature>
<comment type="caution">
    <text evidence="2">The sequence shown here is derived from an EMBL/GenBank/DDBJ whole genome shotgun (WGS) entry which is preliminary data.</text>
</comment>
<gene>
    <name evidence="2" type="ORF">B0T24DRAFT_616655</name>
</gene>
<name>A0AAE0KF21_9PEZI</name>
<evidence type="ECO:0000313" key="2">
    <source>
        <dbReference type="EMBL" id="KAK3375608.1"/>
    </source>
</evidence>
<protein>
    <submittedName>
        <fullName evidence="2">Uncharacterized protein</fullName>
    </submittedName>
</protein>
<proteinExistence type="predicted"/>
<keyword evidence="3" id="KW-1185">Reference proteome</keyword>
<dbReference type="AlphaFoldDB" id="A0AAE0KF21"/>
<evidence type="ECO:0000313" key="3">
    <source>
        <dbReference type="Proteomes" id="UP001287356"/>
    </source>
</evidence>
<sequence>MLQTLQHTTLAAHQPIDIMPASKLGSMTAMEAAVADNMESYLLLLNSFNATISQVLLQTALLQKIHILDKLCQSESAAMGCSFWKSRHSRRQEITQGYRQDNRPHYAQSDFSKEEPYYGAPTRNTGLSYSSGGSTLLHEPLGPLLGRNEKPKKMSVRKFNLHVECAGCKFSPNKCYNIFDLRPCVAAQEYRMLVEGDSGTKGDIHMQLDLCASGYIEPDEFKRLQKLFAGAERWNSKPRTKNGVDLDHIMLALLQKRPAYEFKRDGQYERIMLARAYPFKWRHDWKFKYGFTKINPERELNGKFIVPVEVVIRDEEGLRNYHNEPSF</sequence>
<reference evidence="2" key="2">
    <citation type="submission" date="2023-06" db="EMBL/GenBank/DDBJ databases">
        <authorList>
            <consortium name="Lawrence Berkeley National Laboratory"/>
            <person name="Haridas S."/>
            <person name="Hensen N."/>
            <person name="Bonometti L."/>
            <person name="Westerberg I."/>
            <person name="Brannstrom I.O."/>
            <person name="Guillou S."/>
            <person name="Cros-Aarteil S."/>
            <person name="Calhoun S."/>
            <person name="Kuo A."/>
            <person name="Mondo S."/>
            <person name="Pangilinan J."/>
            <person name="Riley R."/>
            <person name="Labutti K."/>
            <person name="Andreopoulos B."/>
            <person name="Lipzen A."/>
            <person name="Chen C."/>
            <person name="Yanf M."/>
            <person name="Daum C."/>
            <person name="Ng V."/>
            <person name="Clum A."/>
            <person name="Steindorff A."/>
            <person name="Ohm R."/>
            <person name="Martin F."/>
            <person name="Silar P."/>
            <person name="Natvig D."/>
            <person name="Lalanne C."/>
            <person name="Gautier V."/>
            <person name="Ament-Velasquez S.L."/>
            <person name="Kruys A."/>
            <person name="Hutchinson M.I."/>
            <person name="Powell A.J."/>
            <person name="Barry K."/>
            <person name="Miller A.N."/>
            <person name="Grigoriev I.V."/>
            <person name="Debuchy R."/>
            <person name="Gladieux P."/>
            <person name="Thoren M.H."/>
            <person name="Johannesson H."/>
        </authorList>
    </citation>
    <scope>NUCLEOTIDE SEQUENCE</scope>
    <source>
        <strain evidence="2">CBS 958.72</strain>
    </source>
</reference>